<protein>
    <submittedName>
        <fullName evidence="2">Uncharacterized protein</fullName>
    </submittedName>
</protein>
<comment type="caution">
    <text evidence="2">The sequence shown here is derived from an EMBL/GenBank/DDBJ whole genome shotgun (WGS) entry which is preliminary data.</text>
</comment>
<evidence type="ECO:0000256" key="1">
    <source>
        <dbReference type="SAM" id="MobiDB-lite"/>
    </source>
</evidence>
<dbReference type="AlphaFoldDB" id="A0A2P6VMU6"/>
<dbReference type="EMBL" id="LHPF02000002">
    <property type="protein sequence ID" value="PSC75426.1"/>
    <property type="molecule type" value="Genomic_DNA"/>
</dbReference>
<organism evidence="2 3">
    <name type="scientific">Micractinium conductrix</name>
    <dbReference type="NCBI Taxonomy" id="554055"/>
    <lineage>
        <taxon>Eukaryota</taxon>
        <taxon>Viridiplantae</taxon>
        <taxon>Chlorophyta</taxon>
        <taxon>core chlorophytes</taxon>
        <taxon>Trebouxiophyceae</taxon>
        <taxon>Chlorellales</taxon>
        <taxon>Chlorellaceae</taxon>
        <taxon>Chlorella clade</taxon>
        <taxon>Micractinium</taxon>
    </lineage>
</organism>
<name>A0A2P6VMU6_9CHLO</name>
<feature type="region of interest" description="Disordered" evidence="1">
    <location>
        <begin position="1"/>
        <end position="82"/>
    </location>
</feature>
<proteinExistence type="predicted"/>
<dbReference type="OrthoDB" id="10594037at2759"/>
<evidence type="ECO:0000313" key="2">
    <source>
        <dbReference type="EMBL" id="PSC75426.1"/>
    </source>
</evidence>
<sequence length="341" mass="35792">MLQRATLGKALPAPSARTFGRGAAYETRRARAAVPRAFQEQPPRRKRSIEELASEQNSAAEPGGAVGGQDPGPKLGGGAPRELDIDAALRSTLRPLLRSTRARLQEQEGRGATPSDIAAASLAAAEASGALPPLAGAQRSAVAGFFERLATELVEGSGSMSSFEDMGPGEQEYGVEDAALFIKPVHRELMEAVVNVHLAAGGQPRRNRGPKDSVKMGGEVGNIALQSDTHGSEEPKGYPAWSEADRAEHQAEKAFEQLELADLPHSEEPSPSDLEVQQEPWRFAAVEGDAPAAGDGLQAVDSEADARQASGTNKLSTAADQINAPKDPTGGRSDAGRRSDK</sequence>
<feature type="region of interest" description="Disordered" evidence="1">
    <location>
        <begin position="201"/>
        <end position="341"/>
    </location>
</feature>
<accession>A0A2P6VMU6</accession>
<reference evidence="2 3" key="1">
    <citation type="journal article" date="2018" name="Plant J.">
        <title>Genome sequences of Chlorella sorokiniana UTEX 1602 and Micractinium conductrix SAG 241.80: implications to maltose excretion by a green alga.</title>
        <authorList>
            <person name="Arriola M.B."/>
            <person name="Velmurugan N."/>
            <person name="Zhang Y."/>
            <person name="Plunkett M.H."/>
            <person name="Hondzo H."/>
            <person name="Barney B.M."/>
        </authorList>
    </citation>
    <scope>NUCLEOTIDE SEQUENCE [LARGE SCALE GENOMIC DNA]</scope>
    <source>
        <strain evidence="2 3">SAG 241.80</strain>
    </source>
</reference>
<gene>
    <name evidence="2" type="ORF">C2E20_1072</name>
</gene>
<evidence type="ECO:0000313" key="3">
    <source>
        <dbReference type="Proteomes" id="UP000239649"/>
    </source>
</evidence>
<feature type="compositionally biased region" description="Polar residues" evidence="1">
    <location>
        <begin position="309"/>
        <end position="320"/>
    </location>
</feature>
<feature type="compositionally biased region" description="Gly residues" evidence="1">
    <location>
        <begin position="64"/>
        <end position="79"/>
    </location>
</feature>
<keyword evidence="3" id="KW-1185">Reference proteome</keyword>
<feature type="compositionally biased region" description="Basic and acidic residues" evidence="1">
    <location>
        <begin position="243"/>
        <end position="268"/>
    </location>
</feature>
<dbReference type="Proteomes" id="UP000239649">
    <property type="component" value="Unassembled WGS sequence"/>
</dbReference>